<keyword evidence="1" id="KW-0175">Coiled coil</keyword>
<dbReference type="EMBL" id="BLLF01000282">
    <property type="protein sequence ID" value="GFH10043.1"/>
    <property type="molecule type" value="Genomic_DNA"/>
</dbReference>
<comment type="caution">
    <text evidence="2">The sequence shown here is derived from an EMBL/GenBank/DDBJ whole genome shotgun (WGS) entry which is preliminary data.</text>
</comment>
<accession>A0A699YIW4</accession>
<reference evidence="2 3" key="1">
    <citation type="submission" date="2020-02" db="EMBL/GenBank/DDBJ databases">
        <title>Draft genome sequence of Haematococcus lacustris strain NIES-144.</title>
        <authorList>
            <person name="Morimoto D."/>
            <person name="Nakagawa S."/>
            <person name="Yoshida T."/>
            <person name="Sawayama S."/>
        </authorList>
    </citation>
    <scope>NUCLEOTIDE SEQUENCE [LARGE SCALE GENOMIC DNA]</scope>
    <source>
        <strain evidence="2 3">NIES-144</strain>
    </source>
</reference>
<evidence type="ECO:0000313" key="3">
    <source>
        <dbReference type="Proteomes" id="UP000485058"/>
    </source>
</evidence>
<dbReference type="Proteomes" id="UP000485058">
    <property type="component" value="Unassembled WGS sequence"/>
</dbReference>
<sequence>MMNQQPNYTFLVWDKLRRAVASFLVPVLILAVSRLFSQCQLLLDQRDQRELQRVTGTKKRMVKDLKRVSCPSSISSLLGSAGAASPLMAVGALGTGGRLTPTSQLLARTSTAAVAAAAGAGKALFPLLDSLANNMIGDNPHLVEELRRTQCQMQELRDRNAALKAELLEMHKRYDLPLSDVLQAEVQGKLGSSCSLAQQALSRPCGDDVARQAGSEDQGLGCDEPRPLLLPCKADKQIVGASKPSWLHSSGGRCMLSPMR</sequence>
<evidence type="ECO:0000313" key="2">
    <source>
        <dbReference type="EMBL" id="GFH10043.1"/>
    </source>
</evidence>
<organism evidence="2 3">
    <name type="scientific">Haematococcus lacustris</name>
    <name type="common">Green alga</name>
    <name type="synonym">Haematococcus pluvialis</name>
    <dbReference type="NCBI Taxonomy" id="44745"/>
    <lineage>
        <taxon>Eukaryota</taxon>
        <taxon>Viridiplantae</taxon>
        <taxon>Chlorophyta</taxon>
        <taxon>core chlorophytes</taxon>
        <taxon>Chlorophyceae</taxon>
        <taxon>CS clade</taxon>
        <taxon>Chlamydomonadales</taxon>
        <taxon>Haematococcaceae</taxon>
        <taxon>Haematococcus</taxon>
    </lineage>
</organism>
<gene>
    <name evidence="2" type="ORF">HaLaN_05286</name>
</gene>
<evidence type="ECO:0000256" key="1">
    <source>
        <dbReference type="SAM" id="Coils"/>
    </source>
</evidence>
<proteinExistence type="predicted"/>
<dbReference type="AlphaFoldDB" id="A0A699YIW4"/>
<feature type="coiled-coil region" evidence="1">
    <location>
        <begin position="139"/>
        <end position="173"/>
    </location>
</feature>
<protein>
    <submittedName>
        <fullName evidence="2">Uncharacterized protein</fullName>
    </submittedName>
</protein>
<name>A0A699YIW4_HAELA</name>
<keyword evidence="3" id="KW-1185">Reference proteome</keyword>